<accession>A0A5K3EX49</accession>
<dbReference type="AlphaFoldDB" id="A0A5K3EX49"/>
<name>A0A5K3EX49_MESCO</name>
<sequence>MPSRVVVNAQKMDWPYLEKEGTYSQNLTFTISVGDGGGGGDGAHLLGVKTGTHTRIQVDNERVKCARVYKLTLIGSAQICLPRLLSPPLETLSPPPPQVGNLPGTPRWRRAWLSEFDGGNGLEDRDVEGGRTQVIDIRSGV</sequence>
<reference evidence="1" key="1">
    <citation type="submission" date="2019-11" db="UniProtKB">
        <authorList>
            <consortium name="WormBaseParasite"/>
        </authorList>
    </citation>
    <scope>IDENTIFICATION</scope>
</reference>
<dbReference type="WBParaSite" id="MCU_003821-RA">
    <property type="protein sequence ID" value="MCU_003821-RA"/>
    <property type="gene ID" value="MCU_003821"/>
</dbReference>
<protein>
    <submittedName>
        <fullName evidence="1">PLAT domain-containing protein</fullName>
    </submittedName>
</protein>
<evidence type="ECO:0000313" key="1">
    <source>
        <dbReference type="WBParaSite" id="MCU_003821-RA"/>
    </source>
</evidence>
<proteinExistence type="predicted"/>
<organism evidence="1">
    <name type="scientific">Mesocestoides corti</name>
    <name type="common">Flatworm</name>
    <dbReference type="NCBI Taxonomy" id="53468"/>
    <lineage>
        <taxon>Eukaryota</taxon>
        <taxon>Metazoa</taxon>
        <taxon>Spiralia</taxon>
        <taxon>Lophotrochozoa</taxon>
        <taxon>Platyhelminthes</taxon>
        <taxon>Cestoda</taxon>
        <taxon>Eucestoda</taxon>
        <taxon>Cyclophyllidea</taxon>
        <taxon>Mesocestoididae</taxon>
        <taxon>Mesocestoides</taxon>
    </lineage>
</organism>